<evidence type="ECO:0000313" key="3">
    <source>
        <dbReference type="Proteomes" id="UP000005019"/>
    </source>
</evidence>
<evidence type="ECO:0000313" key="2">
    <source>
        <dbReference type="EMBL" id="EGK69863.1"/>
    </source>
</evidence>
<dbReference type="STRING" id="1000565.METUNv1_03829"/>
<dbReference type="OrthoDB" id="9785076at2"/>
<organism evidence="2 3">
    <name type="scientific">Methyloversatilis universalis (strain ATCC BAA-1314 / DSM 25237 / JCM 13912 / CCUG 52030 / FAM5)</name>
    <dbReference type="NCBI Taxonomy" id="1000565"/>
    <lineage>
        <taxon>Bacteria</taxon>
        <taxon>Pseudomonadati</taxon>
        <taxon>Pseudomonadota</taxon>
        <taxon>Betaproteobacteria</taxon>
        <taxon>Nitrosomonadales</taxon>
        <taxon>Sterolibacteriaceae</taxon>
        <taxon>Methyloversatilis</taxon>
    </lineage>
</organism>
<protein>
    <submittedName>
        <fullName evidence="2">Alpha/beta hydrolase fold protein</fullName>
    </submittedName>
</protein>
<keyword evidence="2" id="KW-0378">Hydrolase</keyword>
<evidence type="ECO:0000259" key="1">
    <source>
        <dbReference type="Pfam" id="PF12146"/>
    </source>
</evidence>
<dbReference type="EMBL" id="AFHG01000059">
    <property type="protein sequence ID" value="EGK69863.1"/>
    <property type="molecule type" value="Genomic_DNA"/>
</dbReference>
<proteinExistence type="predicted"/>
<dbReference type="AlphaFoldDB" id="F5RHN1"/>
<dbReference type="InterPro" id="IPR022742">
    <property type="entry name" value="Hydrolase_4"/>
</dbReference>
<comment type="caution">
    <text evidence="2">The sequence shown here is derived from an EMBL/GenBank/DDBJ whole genome shotgun (WGS) entry which is preliminary data.</text>
</comment>
<feature type="domain" description="Serine aminopeptidase S33" evidence="1">
    <location>
        <begin position="36"/>
        <end position="150"/>
    </location>
</feature>
<dbReference type="Pfam" id="PF12146">
    <property type="entry name" value="Hydrolase_4"/>
    <property type="match status" value="1"/>
</dbReference>
<dbReference type="PIRSF" id="PIRSF037442">
    <property type="entry name" value="UCP037442_abhydr"/>
    <property type="match status" value="1"/>
</dbReference>
<accession>F5RHN1</accession>
<dbReference type="Proteomes" id="UP000005019">
    <property type="component" value="Unassembled WGS sequence"/>
</dbReference>
<dbReference type="InterPro" id="IPR017208">
    <property type="entry name" value="UCP037442_abhydr"/>
</dbReference>
<reference evidence="2 3" key="1">
    <citation type="journal article" date="2011" name="J. Bacteriol.">
        <title>Genome sequence of Methyloversatilis universalis FAM5T, a methylotrophic representative of the order Rhodocyclales.</title>
        <authorList>
            <person name="Kittichotirat W."/>
            <person name="Good N.M."/>
            <person name="Hall R."/>
            <person name="Bringel F."/>
            <person name="Lajus A."/>
            <person name="Medigue C."/>
            <person name="Smalley N.E."/>
            <person name="Beck D."/>
            <person name="Bumgarner R."/>
            <person name="Vuilleumier S."/>
            <person name="Kalyuzhnaya M.G."/>
        </authorList>
    </citation>
    <scope>NUCLEOTIDE SEQUENCE [LARGE SCALE GENOMIC DNA]</scope>
    <source>
        <strain evidence="3">ATCC BAA-1314 / JCM 13912 / FAM5</strain>
    </source>
</reference>
<keyword evidence="3" id="KW-1185">Reference proteome</keyword>
<dbReference type="eggNOG" id="COG4757">
    <property type="taxonomic scope" value="Bacteria"/>
</dbReference>
<dbReference type="GO" id="GO:0016787">
    <property type="term" value="F:hydrolase activity"/>
    <property type="evidence" value="ECO:0007669"/>
    <property type="project" value="UniProtKB-KW"/>
</dbReference>
<dbReference type="InterPro" id="IPR029058">
    <property type="entry name" value="AB_hydrolase_fold"/>
</dbReference>
<sequence>MTRVEAAAPEAFEFSAADGYRLQGRLWCPLSDDGSRPAVVICCATGVAARYYGRFAAWLATHGLPAMTFDYRGIGDSRYGSLRGLRATKHDWGALDADAAIRWLSVRFPGRTLVGVGHSIGGFCLGSAPSNTRLARLLLVGSQYAYWPDYAPRERFGYLLRWHLLMPLLALLLGYFPGKRLGWLEDLPRGVALEWGLRLWPEFDRLYRWLPGASGAPDGEAARAAFAAYRGQVLACASADDPYATPAAMQRLLDWFTAARTRRVQFLPARFGLTKIGHFAPFHSDMQRTLWPLGLRWLRGR</sequence>
<gene>
    <name evidence="2" type="ORF">METUNv1_03829</name>
</gene>
<dbReference type="SUPFAM" id="SSF53474">
    <property type="entry name" value="alpha/beta-Hydrolases"/>
    <property type="match status" value="1"/>
</dbReference>
<dbReference type="Gene3D" id="3.40.50.1820">
    <property type="entry name" value="alpha/beta hydrolase"/>
    <property type="match status" value="1"/>
</dbReference>
<name>F5RHN1_METUF</name>
<dbReference type="RefSeq" id="WP_008064484.1">
    <property type="nucleotide sequence ID" value="NZ_AFHG01000059.1"/>
</dbReference>